<sequence length="370" mass="41902">MELCNVLKYDRSLYPSKAIFFYKTSESDFVPLEAEINRIRGQKAGFTEAFTPQFKSKNLAPQDLAHCNPLILEECYVPPNVEHIYCRFSLRVQANSLKPAGCSEPTVFALLEEFAATFKECDGYKELATRYCKNVLLGTWLWRNQNTGNSKIEIKTSSGNYYQIANTRHLAWDSSWPVDAQQVLEDLSHEVHQALTDPTVFWHADITAKIETAFCQEIYPSQSFCEKSAQGEASKQFAKVKCVDGRYAVSFNSVKIGAALQLIDDWWDVDASKRLRIHEYGADKEIGVARRAPESKQSFYSLFVNTELYLAELKQQLAKDEYSINPNIYYVFAVLIKGGMFQKKAEAKSKSKAETTTAKSTTSKTTPVKA</sequence>
<feature type="region of interest" description="Disordered" evidence="1">
    <location>
        <begin position="346"/>
        <end position="370"/>
    </location>
</feature>
<comment type="caution">
    <text evidence="2">The sequence shown here is derived from an EMBL/GenBank/DDBJ whole genome shotgun (WGS) entry which is preliminary data.</text>
</comment>
<protein>
    <submittedName>
        <fullName evidence="2">Type I-F CRISPR-associated protein Csy3</fullName>
    </submittedName>
</protein>
<dbReference type="Proteomes" id="UP000887104">
    <property type="component" value="Unassembled WGS sequence"/>
</dbReference>
<evidence type="ECO:0000313" key="2">
    <source>
        <dbReference type="EMBL" id="GIU52699.1"/>
    </source>
</evidence>
<organism evidence="2 3">
    <name type="scientific">Shewanella sairae</name>
    <dbReference type="NCBI Taxonomy" id="190310"/>
    <lineage>
        <taxon>Bacteria</taxon>
        <taxon>Pseudomonadati</taxon>
        <taxon>Pseudomonadota</taxon>
        <taxon>Gammaproteobacteria</taxon>
        <taxon>Alteromonadales</taxon>
        <taxon>Shewanellaceae</taxon>
        <taxon>Shewanella</taxon>
    </lineage>
</organism>
<gene>
    <name evidence="2" type="ORF">TUM4438_46030</name>
</gene>
<dbReference type="Pfam" id="PF09615">
    <property type="entry name" value="Cas_Csy3"/>
    <property type="match status" value="1"/>
</dbReference>
<evidence type="ECO:0000256" key="1">
    <source>
        <dbReference type="SAM" id="MobiDB-lite"/>
    </source>
</evidence>
<dbReference type="EMBL" id="BPEY01000218">
    <property type="protein sequence ID" value="GIU52699.1"/>
    <property type="molecule type" value="Genomic_DNA"/>
</dbReference>
<reference evidence="2" key="1">
    <citation type="submission" date="2021-05" db="EMBL/GenBank/DDBJ databases">
        <title>Molecular characterization for Shewanella algae harboring chromosomal blaOXA-55-like strains isolated from clinical and environment sample.</title>
        <authorList>
            <person name="Ohama Y."/>
            <person name="Aoki K."/>
            <person name="Harada S."/>
            <person name="Moriya K."/>
            <person name="Ishii Y."/>
            <person name="Tateda K."/>
        </authorList>
    </citation>
    <scope>NUCLEOTIDE SEQUENCE</scope>
    <source>
        <strain evidence="2">JCM 11563</strain>
    </source>
</reference>
<proteinExistence type="predicted"/>
<name>A0ABQ4PRY2_9GAMM</name>
<keyword evidence="3" id="KW-1185">Reference proteome</keyword>
<evidence type="ECO:0000313" key="3">
    <source>
        <dbReference type="Proteomes" id="UP000887104"/>
    </source>
</evidence>
<feature type="compositionally biased region" description="Low complexity" evidence="1">
    <location>
        <begin position="354"/>
        <end position="370"/>
    </location>
</feature>
<dbReference type="NCBIfam" id="TIGR02566">
    <property type="entry name" value="cas_Csy3"/>
    <property type="match status" value="1"/>
</dbReference>
<accession>A0ABQ4PRY2</accession>
<dbReference type="RefSeq" id="WP_220783583.1">
    <property type="nucleotide sequence ID" value="NZ_BPEY01000218.1"/>
</dbReference>
<dbReference type="InterPro" id="IPR013399">
    <property type="entry name" value="CRISPR-assoc_prot_Csy3"/>
</dbReference>